<dbReference type="OrthoDB" id="3473305at2759"/>
<evidence type="ECO:0000259" key="1">
    <source>
        <dbReference type="Pfam" id="PF20150"/>
    </source>
</evidence>
<protein>
    <recommendedName>
        <fullName evidence="1">2EXR domain-containing protein</fullName>
    </recommendedName>
</protein>
<dbReference type="InterPro" id="IPR045518">
    <property type="entry name" value="2EXR"/>
</dbReference>
<keyword evidence="3" id="KW-1185">Reference proteome</keyword>
<gene>
    <name evidence="2" type="ORF">LY89DRAFT_754327</name>
</gene>
<evidence type="ECO:0000313" key="2">
    <source>
        <dbReference type="EMBL" id="KUJ13516.1"/>
    </source>
</evidence>
<dbReference type="InParanoid" id="A0A194WZY9"/>
<dbReference type="GeneID" id="28831044"/>
<accession>A0A194WZY9</accession>
<organism evidence="2 3">
    <name type="scientific">Mollisia scopiformis</name>
    <name type="common">Conifer needle endophyte fungus</name>
    <name type="synonym">Phialocephala scopiformis</name>
    <dbReference type="NCBI Taxonomy" id="149040"/>
    <lineage>
        <taxon>Eukaryota</taxon>
        <taxon>Fungi</taxon>
        <taxon>Dikarya</taxon>
        <taxon>Ascomycota</taxon>
        <taxon>Pezizomycotina</taxon>
        <taxon>Leotiomycetes</taxon>
        <taxon>Helotiales</taxon>
        <taxon>Mollisiaceae</taxon>
        <taxon>Mollisia</taxon>
    </lineage>
</organism>
<feature type="domain" description="2EXR" evidence="1">
    <location>
        <begin position="24"/>
        <end position="128"/>
    </location>
</feature>
<evidence type="ECO:0000313" key="3">
    <source>
        <dbReference type="Proteomes" id="UP000070700"/>
    </source>
</evidence>
<dbReference type="RefSeq" id="XP_018067871.1">
    <property type="nucleotide sequence ID" value="XM_018221318.1"/>
</dbReference>
<sequence>MSPENNITDAGESRSAPQLLQTSHFFSELPNEIQDMIWVFAIFPRRIRFDLRGNRRWAVNNEFFHTAVQQRLLSLCKASRAVATHTLGATRTLYFPPRELVPGSVVDVGFPANFPPIPFHFLPDKDTLYLPGVGELLEVSGYGHITTAGQEGDLGGMAAVKSLSLANFLHRIIYLPPEHVLATLDGGHIWVSGATGGYRGLCATLCEFIGLEELIVISPPWAKLVKMRMVKWEGERVINSDVNECQQRIKDFKISLENELRSYLDQKAELRSDGDNPGLHYYRGQRMSRWWLNPKITIITENEFDSRFL</sequence>
<dbReference type="Proteomes" id="UP000070700">
    <property type="component" value="Unassembled WGS sequence"/>
</dbReference>
<dbReference type="EMBL" id="KQ947422">
    <property type="protein sequence ID" value="KUJ13516.1"/>
    <property type="molecule type" value="Genomic_DNA"/>
</dbReference>
<name>A0A194WZY9_MOLSC</name>
<dbReference type="Pfam" id="PF20150">
    <property type="entry name" value="2EXR"/>
    <property type="match status" value="1"/>
</dbReference>
<dbReference type="KEGG" id="psco:LY89DRAFT_754327"/>
<reference evidence="2 3" key="1">
    <citation type="submission" date="2015-10" db="EMBL/GenBank/DDBJ databases">
        <title>Full genome of DAOMC 229536 Phialocephala scopiformis, a fungal endophyte of spruce producing the potent anti-insectan compound rugulosin.</title>
        <authorList>
            <consortium name="DOE Joint Genome Institute"/>
            <person name="Walker A.K."/>
            <person name="Frasz S.L."/>
            <person name="Seifert K.A."/>
            <person name="Miller J.D."/>
            <person name="Mondo S.J."/>
            <person name="Labutti K."/>
            <person name="Lipzen A."/>
            <person name="Dockter R."/>
            <person name="Kennedy M."/>
            <person name="Grigoriev I.V."/>
            <person name="Spatafora J.W."/>
        </authorList>
    </citation>
    <scope>NUCLEOTIDE SEQUENCE [LARGE SCALE GENOMIC DNA]</scope>
    <source>
        <strain evidence="2 3">CBS 120377</strain>
    </source>
</reference>
<dbReference type="AlphaFoldDB" id="A0A194WZY9"/>
<proteinExistence type="predicted"/>